<dbReference type="Pfam" id="PF22422">
    <property type="entry name" value="MGH1-like_GH"/>
    <property type="match status" value="1"/>
</dbReference>
<dbReference type="RefSeq" id="WP_378053342.1">
    <property type="nucleotide sequence ID" value="NZ_JBHSIS010000002.1"/>
</dbReference>
<organism evidence="2 3">
    <name type="scientific">Actinophytocola glycyrrhizae</name>
    <dbReference type="NCBI Taxonomy" id="2044873"/>
    <lineage>
        <taxon>Bacteria</taxon>
        <taxon>Bacillati</taxon>
        <taxon>Actinomycetota</taxon>
        <taxon>Actinomycetes</taxon>
        <taxon>Pseudonocardiales</taxon>
        <taxon>Pseudonocardiaceae</taxon>
    </lineage>
</organism>
<dbReference type="Gene3D" id="2.60.420.10">
    <property type="entry name" value="Maltose phosphorylase, domain 3"/>
    <property type="match status" value="1"/>
</dbReference>
<dbReference type="Gene3D" id="1.50.10.10">
    <property type="match status" value="1"/>
</dbReference>
<proteinExistence type="predicted"/>
<sequence>MAPALDTGSPSHDAAYAMAVRDVADSVAGSVFLAGESWPTLWVRDAAYAIDLGAALLHPGVARASMRAVAANGRWAQDRAAHFGRWPNLTDAIVGAVGAWACYETTGDLEFLSWSHEVTRASLARAEQEVFDGGLFRGCASFMESNSGHPPRFAFRGRAVGATKALSTNVLHHRAYSIAARSAELLGEDPAPFAARAAEVKQAINERLWVPDRGCYAYYEDADGQVSDRWEGLGTALAVLWGVADDEQAATVLRTVAPTAHGLPCLWPPYPLWGPWLPRDEYNYHNGTVWPFVQGYWGWAAATRRAVDVFAAELAALTALACRAPTYHEFYRPRTGRPGGSARQLWSAAGYLALVHHGLVGLRLGGSGSDIGFAPVVPDGFTEVRLSGLTLRDLTLEVTVTGHGTEVTAFAVDGVPQAGHTVPATLTGRHRVDIAVG</sequence>
<comment type="caution">
    <text evidence="2">The sequence shown here is derived from an EMBL/GenBank/DDBJ whole genome shotgun (WGS) entry which is preliminary data.</text>
</comment>
<dbReference type="InterPro" id="IPR054491">
    <property type="entry name" value="MGH1-like_GH"/>
</dbReference>
<reference evidence="3" key="1">
    <citation type="journal article" date="2019" name="Int. J. Syst. Evol. Microbiol.">
        <title>The Global Catalogue of Microorganisms (GCM) 10K type strain sequencing project: providing services to taxonomists for standard genome sequencing and annotation.</title>
        <authorList>
            <consortium name="The Broad Institute Genomics Platform"/>
            <consortium name="The Broad Institute Genome Sequencing Center for Infectious Disease"/>
            <person name="Wu L."/>
            <person name="Ma J."/>
        </authorList>
    </citation>
    <scope>NUCLEOTIDE SEQUENCE [LARGE SCALE GENOMIC DNA]</scope>
    <source>
        <strain evidence="3">ZS-22-S1</strain>
    </source>
</reference>
<accession>A0ABV9RTP5</accession>
<evidence type="ECO:0000259" key="1">
    <source>
        <dbReference type="Pfam" id="PF22422"/>
    </source>
</evidence>
<keyword evidence="3" id="KW-1185">Reference proteome</keyword>
<dbReference type="InterPro" id="IPR012341">
    <property type="entry name" value="6hp_glycosidase-like_sf"/>
</dbReference>
<dbReference type="SUPFAM" id="SSF48208">
    <property type="entry name" value="Six-hairpin glycosidases"/>
    <property type="match status" value="1"/>
</dbReference>
<feature type="domain" description="Mannosylglycerate hydrolase MGH1-like glycoside hydrolase" evidence="1">
    <location>
        <begin position="164"/>
        <end position="347"/>
    </location>
</feature>
<evidence type="ECO:0000313" key="3">
    <source>
        <dbReference type="Proteomes" id="UP001595859"/>
    </source>
</evidence>
<dbReference type="InterPro" id="IPR008928">
    <property type="entry name" value="6-hairpin_glycosidase_sf"/>
</dbReference>
<gene>
    <name evidence="2" type="ORF">ACFPCV_00785</name>
</gene>
<dbReference type="EMBL" id="JBHSIS010000002">
    <property type="protein sequence ID" value="MFC4852019.1"/>
    <property type="molecule type" value="Genomic_DNA"/>
</dbReference>
<protein>
    <submittedName>
        <fullName evidence="2">Amylo-alpha-1,6-glucosidase</fullName>
    </submittedName>
</protein>
<name>A0ABV9RTP5_9PSEU</name>
<evidence type="ECO:0000313" key="2">
    <source>
        <dbReference type="EMBL" id="MFC4852019.1"/>
    </source>
</evidence>
<dbReference type="Proteomes" id="UP001595859">
    <property type="component" value="Unassembled WGS sequence"/>
</dbReference>